<feature type="transmembrane region" description="Helical" evidence="1">
    <location>
        <begin position="32"/>
        <end position="53"/>
    </location>
</feature>
<keyword evidence="1" id="KW-1133">Transmembrane helix</keyword>
<keyword evidence="1" id="KW-0472">Membrane</keyword>
<feature type="transmembrane region" description="Helical" evidence="1">
    <location>
        <begin position="131"/>
        <end position="152"/>
    </location>
</feature>
<dbReference type="RefSeq" id="WP_303276620.1">
    <property type="nucleotide sequence ID" value="NZ_JAUOEK010000056.1"/>
</dbReference>
<evidence type="ECO:0000313" key="3">
    <source>
        <dbReference type="Proteomes" id="UP001176883"/>
    </source>
</evidence>
<protein>
    <submittedName>
        <fullName evidence="2">Uncharacterized protein</fullName>
    </submittedName>
</protein>
<sequence length="211" mass="24109">MIKVLKNFALGLIITSALALVTYIYLNNIKLSIIFLSPLATLVAIFWGNISVFSNDKKEPQGLNKRSVYNKHRDIELVGEKEIEHQRKLPRQGSGAFGDRDRDRDFQDDRYYKSRTIRKDTPKKKEDSSGCTWLIIIFCIIWIVPAIMIYWILNPENVNKAIRISVFIVSLSCSVIYFLLNREKFKSPGDIVGYFSGATIGPVGVTEILFL</sequence>
<proteinExistence type="predicted"/>
<gene>
    <name evidence="2" type="ORF">Q4Q35_03875</name>
</gene>
<organism evidence="2 3">
    <name type="scientific">Flavivirga aquimarina</name>
    <dbReference type="NCBI Taxonomy" id="2027862"/>
    <lineage>
        <taxon>Bacteria</taxon>
        <taxon>Pseudomonadati</taxon>
        <taxon>Bacteroidota</taxon>
        <taxon>Flavobacteriia</taxon>
        <taxon>Flavobacteriales</taxon>
        <taxon>Flavobacteriaceae</taxon>
        <taxon>Flavivirga</taxon>
    </lineage>
</organism>
<feature type="transmembrane region" description="Helical" evidence="1">
    <location>
        <begin position="164"/>
        <end position="180"/>
    </location>
</feature>
<feature type="transmembrane region" description="Helical" evidence="1">
    <location>
        <begin position="7"/>
        <end position="26"/>
    </location>
</feature>
<dbReference type="EMBL" id="JAUOEK010000056">
    <property type="protein sequence ID" value="MDO5968936.1"/>
    <property type="molecule type" value="Genomic_DNA"/>
</dbReference>
<accession>A0ABT8W761</accession>
<evidence type="ECO:0000256" key="1">
    <source>
        <dbReference type="SAM" id="Phobius"/>
    </source>
</evidence>
<feature type="transmembrane region" description="Helical" evidence="1">
    <location>
        <begin position="192"/>
        <end position="210"/>
    </location>
</feature>
<reference evidence="2" key="1">
    <citation type="submission" date="2023-07" db="EMBL/GenBank/DDBJ databases">
        <title>Two novel species in the genus Flavivirga.</title>
        <authorList>
            <person name="Kwon K."/>
        </authorList>
    </citation>
    <scope>NUCLEOTIDE SEQUENCE</scope>
    <source>
        <strain evidence="2">KCTC 52353</strain>
    </source>
</reference>
<keyword evidence="1" id="KW-0812">Transmembrane</keyword>
<evidence type="ECO:0000313" key="2">
    <source>
        <dbReference type="EMBL" id="MDO5968936.1"/>
    </source>
</evidence>
<comment type="caution">
    <text evidence="2">The sequence shown here is derived from an EMBL/GenBank/DDBJ whole genome shotgun (WGS) entry which is preliminary data.</text>
</comment>
<keyword evidence="3" id="KW-1185">Reference proteome</keyword>
<name>A0ABT8W761_9FLAO</name>
<dbReference type="Proteomes" id="UP001176883">
    <property type="component" value="Unassembled WGS sequence"/>
</dbReference>